<sequence>MSQHFRFFDLPFDLRYKILGYLLVSGQVIDLEPIFCYPRRERLSLFLVSKAFHSDASYVFYSSHTFRIFPTSGRYFGNKTRPLLARLPSHYQRSLVSLELRLGPGWTCPPASWRVNSALGLENMVAVRSLKVFVEVDPSHDFFRGFRVGKDFYTRFSTELLEQIIERLPVLERVELDGWPSVMREGPLMKRLVDVARASGKTVMELGAQKVSESEKNKGLMLLAQKLSVSKAVDSWQL</sequence>
<dbReference type="PANTHER" id="PTHR42085">
    <property type="entry name" value="F-BOX DOMAIN-CONTAINING PROTEIN"/>
    <property type="match status" value="1"/>
</dbReference>
<name>A0AA39U720_9LECA</name>
<keyword evidence="2" id="KW-1185">Reference proteome</keyword>
<dbReference type="Proteomes" id="UP001166286">
    <property type="component" value="Unassembled WGS sequence"/>
</dbReference>
<dbReference type="InterPro" id="IPR038883">
    <property type="entry name" value="AN11006-like"/>
</dbReference>
<comment type="caution">
    <text evidence="1">The sequence shown here is derived from an EMBL/GenBank/DDBJ whole genome shotgun (WGS) entry which is preliminary data.</text>
</comment>
<evidence type="ECO:0000313" key="1">
    <source>
        <dbReference type="EMBL" id="KAK0509201.1"/>
    </source>
</evidence>
<protein>
    <recommendedName>
        <fullName evidence="3">F-box domain-containing protein</fullName>
    </recommendedName>
</protein>
<proteinExistence type="predicted"/>
<organism evidence="1 2">
    <name type="scientific">Cladonia borealis</name>
    <dbReference type="NCBI Taxonomy" id="184061"/>
    <lineage>
        <taxon>Eukaryota</taxon>
        <taxon>Fungi</taxon>
        <taxon>Dikarya</taxon>
        <taxon>Ascomycota</taxon>
        <taxon>Pezizomycotina</taxon>
        <taxon>Lecanoromycetes</taxon>
        <taxon>OSLEUM clade</taxon>
        <taxon>Lecanoromycetidae</taxon>
        <taxon>Lecanorales</taxon>
        <taxon>Lecanorineae</taxon>
        <taxon>Cladoniaceae</taxon>
        <taxon>Cladonia</taxon>
    </lineage>
</organism>
<dbReference type="EMBL" id="JAFEKC020000019">
    <property type="protein sequence ID" value="KAK0509201.1"/>
    <property type="molecule type" value="Genomic_DNA"/>
</dbReference>
<evidence type="ECO:0000313" key="2">
    <source>
        <dbReference type="Proteomes" id="UP001166286"/>
    </source>
</evidence>
<accession>A0AA39U720</accession>
<reference evidence="1" key="1">
    <citation type="submission" date="2023-03" db="EMBL/GenBank/DDBJ databases">
        <title>Complete genome of Cladonia borealis.</title>
        <authorList>
            <person name="Park H."/>
        </authorList>
    </citation>
    <scope>NUCLEOTIDE SEQUENCE</scope>
    <source>
        <strain evidence="1">ANT050790</strain>
    </source>
</reference>
<dbReference type="PANTHER" id="PTHR42085:SF2">
    <property type="entry name" value="F-BOX DOMAIN-CONTAINING PROTEIN"/>
    <property type="match status" value="1"/>
</dbReference>
<evidence type="ECO:0008006" key="3">
    <source>
        <dbReference type="Google" id="ProtNLM"/>
    </source>
</evidence>
<gene>
    <name evidence="1" type="ORF">JMJ35_008572</name>
</gene>
<dbReference type="AlphaFoldDB" id="A0AA39U720"/>